<protein>
    <recommendedName>
        <fullName evidence="3">AAA+ ATPase domain-containing protein</fullName>
    </recommendedName>
</protein>
<dbReference type="RefSeq" id="WP_085770760.1">
    <property type="nucleotide sequence ID" value="NZ_AP027149.1"/>
</dbReference>
<dbReference type="Proteomes" id="UP000193978">
    <property type="component" value="Chromosome"/>
</dbReference>
<evidence type="ECO:0000313" key="2">
    <source>
        <dbReference type="Proteomes" id="UP000193978"/>
    </source>
</evidence>
<reference evidence="1 2" key="1">
    <citation type="submission" date="2017-02" db="EMBL/GenBank/DDBJ databases">
        <authorList>
            <person name="Peterson S.W."/>
        </authorList>
    </citation>
    <scope>NUCLEOTIDE SEQUENCE [LARGE SCALE GENOMIC DNA]</scope>
    <source>
        <strain evidence="1 2">S285</strain>
    </source>
</reference>
<dbReference type="STRING" id="655015.B1812_05915"/>
<dbReference type="SUPFAM" id="SSF52540">
    <property type="entry name" value="P-loop containing nucleoside triphosphate hydrolases"/>
    <property type="match status" value="1"/>
</dbReference>
<evidence type="ECO:0008006" key="3">
    <source>
        <dbReference type="Google" id="ProtNLM"/>
    </source>
</evidence>
<proteinExistence type="predicted"/>
<dbReference type="OrthoDB" id="1496333at2"/>
<dbReference type="Pfam" id="PF13481">
    <property type="entry name" value="AAA_25"/>
    <property type="match status" value="1"/>
</dbReference>
<gene>
    <name evidence="1" type="ORF">B1812_05915</name>
</gene>
<dbReference type="AlphaFoldDB" id="A0A1W6MT34"/>
<dbReference type="InterPro" id="IPR027417">
    <property type="entry name" value="P-loop_NTPase"/>
</dbReference>
<name>A0A1W6MT34_9HYPH</name>
<dbReference type="EMBL" id="CP019948">
    <property type="protein sequence ID" value="ARN80686.1"/>
    <property type="molecule type" value="Genomic_DNA"/>
</dbReference>
<sequence length="394" mass="42709">MSSQRPRIVSIEEIDAAEPYDRYNPPGAPAGPPRVKFHLEHWRDIAFTGFAEWLIKHVLPLQGLAAIYSKPGSFKSFIAFHIALCVALGRAWGGRRVAQAAVVYIGAEGAAGLRKRKAGYQIAEPDLPGDLPFALISAAPNLGSDNGDLSALIAAIESANLEPGLIVIDTLSRTMGAGDENGAGMTAFIANAGALAEHFKALVLIVHHSGLGDDKRLRGHSSLNGALDAQILCERAEGDLAATLTLQKLKDDASDVRLRARLSRVVIGHDEDGDEISTLVVDEIEDAEAAKIEKPRIIPRAQRLLMSVIDDAIDDAGEDLRPYGPGGPTVRAITDEKVRQRFFARIAEQAEPDEDKEKLFDRQRKGFKRSIEAALKAESLVAVEKNGRRFLWLP</sequence>
<dbReference type="Gene3D" id="3.40.50.300">
    <property type="entry name" value="P-loop containing nucleotide triphosphate hydrolases"/>
    <property type="match status" value="1"/>
</dbReference>
<organism evidence="1 2">
    <name type="scientific">Methylocystis bryophila</name>
    <dbReference type="NCBI Taxonomy" id="655015"/>
    <lineage>
        <taxon>Bacteria</taxon>
        <taxon>Pseudomonadati</taxon>
        <taxon>Pseudomonadota</taxon>
        <taxon>Alphaproteobacteria</taxon>
        <taxon>Hyphomicrobiales</taxon>
        <taxon>Methylocystaceae</taxon>
        <taxon>Methylocystis</taxon>
    </lineage>
</organism>
<keyword evidence="2" id="KW-1185">Reference proteome</keyword>
<evidence type="ECO:0000313" key="1">
    <source>
        <dbReference type="EMBL" id="ARN80686.1"/>
    </source>
</evidence>
<dbReference type="KEGG" id="mbry:B1812_05915"/>
<accession>A0A1W6MT34</accession>